<keyword evidence="2" id="KW-1185">Reference proteome</keyword>
<protein>
    <submittedName>
        <fullName evidence="1">Uncharacterized protein</fullName>
    </submittedName>
</protein>
<evidence type="ECO:0000313" key="2">
    <source>
        <dbReference type="Proteomes" id="UP000298663"/>
    </source>
</evidence>
<reference evidence="1 2" key="2">
    <citation type="journal article" date="2019" name="G3 (Bethesda)">
        <title>Hybrid Assembly of the Genome of the Entomopathogenic Nematode Steinernema carpocapsae Identifies the X-Chromosome.</title>
        <authorList>
            <person name="Serra L."/>
            <person name="Macchietto M."/>
            <person name="Macias-Munoz A."/>
            <person name="McGill C.J."/>
            <person name="Rodriguez I.M."/>
            <person name="Rodriguez B."/>
            <person name="Murad R."/>
            <person name="Mortazavi A."/>
        </authorList>
    </citation>
    <scope>NUCLEOTIDE SEQUENCE [LARGE SCALE GENOMIC DNA]</scope>
    <source>
        <strain evidence="1 2">ALL</strain>
    </source>
</reference>
<dbReference type="Gene3D" id="3.30.40.10">
    <property type="entry name" value="Zinc/RING finger domain, C3HC4 (zinc finger)"/>
    <property type="match status" value="1"/>
</dbReference>
<accession>A0A4U5LZ10</accession>
<proteinExistence type="predicted"/>
<comment type="caution">
    <text evidence="1">The sequence shown here is derived from an EMBL/GenBank/DDBJ whole genome shotgun (WGS) entry which is preliminary data.</text>
</comment>
<dbReference type="SUPFAM" id="SSF57850">
    <property type="entry name" value="RING/U-box"/>
    <property type="match status" value="1"/>
</dbReference>
<gene>
    <name evidence="1" type="ORF">L596_028655</name>
</gene>
<dbReference type="EMBL" id="AZBU02000011">
    <property type="protein sequence ID" value="TKR61561.1"/>
    <property type="molecule type" value="Genomic_DNA"/>
</dbReference>
<dbReference type="InterPro" id="IPR013083">
    <property type="entry name" value="Znf_RING/FYVE/PHD"/>
</dbReference>
<organism evidence="1 2">
    <name type="scientific">Steinernema carpocapsae</name>
    <name type="common">Entomopathogenic nematode</name>
    <dbReference type="NCBI Taxonomy" id="34508"/>
    <lineage>
        <taxon>Eukaryota</taxon>
        <taxon>Metazoa</taxon>
        <taxon>Ecdysozoa</taxon>
        <taxon>Nematoda</taxon>
        <taxon>Chromadorea</taxon>
        <taxon>Rhabditida</taxon>
        <taxon>Tylenchina</taxon>
        <taxon>Panagrolaimomorpha</taxon>
        <taxon>Strongyloidoidea</taxon>
        <taxon>Steinernematidae</taxon>
        <taxon>Steinernema</taxon>
    </lineage>
</organism>
<sequence>MVSVQTSCGHAFFQDCYRNLCRHSSRCPTYRADFHYDEHDTTIFVVQGLIDYPENRLLDMSLLKTRPWLMLFKTFLICDKNKDEFKGFLDSCGVRRTDYKEKITGTLQKWADDNYRRD</sequence>
<evidence type="ECO:0000313" key="1">
    <source>
        <dbReference type="EMBL" id="TKR61561.1"/>
    </source>
</evidence>
<dbReference type="Proteomes" id="UP000298663">
    <property type="component" value="Unassembled WGS sequence"/>
</dbReference>
<name>A0A4U5LZ10_STECR</name>
<dbReference type="AlphaFoldDB" id="A0A4U5LZ10"/>
<reference evidence="1 2" key="1">
    <citation type="journal article" date="2015" name="Genome Biol.">
        <title>Comparative genomics of Steinernema reveals deeply conserved gene regulatory networks.</title>
        <authorList>
            <person name="Dillman A.R."/>
            <person name="Macchietto M."/>
            <person name="Porter C.F."/>
            <person name="Rogers A."/>
            <person name="Williams B."/>
            <person name="Antoshechkin I."/>
            <person name="Lee M.M."/>
            <person name="Goodwin Z."/>
            <person name="Lu X."/>
            <person name="Lewis E.E."/>
            <person name="Goodrich-Blair H."/>
            <person name="Stock S.P."/>
            <person name="Adams B.J."/>
            <person name="Sternberg P.W."/>
            <person name="Mortazavi A."/>
        </authorList>
    </citation>
    <scope>NUCLEOTIDE SEQUENCE [LARGE SCALE GENOMIC DNA]</scope>
    <source>
        <strain evidence="1 2">ALL</strain>
    </source>
</reference>